<dbReference type="Proteomes" id="UP000031390">
    <property type="component" value="Unassembled WGS sequence"/>
</dbReference>
<evidence type="ECO:0000313" key="1">
    <source>
        <dbReference type="EMBL" id="KIC06720.1"/>
    </source>
</evidence>
<reference evidence="1 2" key="1">
    <citation type="submission" date="2014-12" db="EMBL/GenBank/DDBJ databases">
        <title>Genome sequence of Morococcus cerebrosus.</title>
        <authorList>
            <person name="Shin S.-K."/>
            <person name="Yi H."/>
        </authorList>
    </citation>
    <scope>NUCLEOTIDE SEQUENCE [LARGE SCALE GENOMIC DNA]</scope>
    <source>
        <strain evidence="1 2">CIP 81.93</strain>
    </source>
</reference>
<evidence type="ECO:0000313" key="2">
    <source>
        <dbReference type="Proteomes" id="UP000031390"/>
    </source>
</evidence>
<protein>
    <submittedName>
        <fullName evidence="1">Uncharacterized protein</fullName>
    </submittedName>
</protein>
<organism evidence="1 2">
    <name type="scientific">Morococcus cerebrosus</name>
    <dbReference type="NCBI Taxonomy" id="1056807"/>
    <lineage>
        <taxon>Bacteria</taxon>
        <taxon>Pseudomonadati</taxon>
        <taxon>Pseudomonadota</taxon>
        <taxon>Betaproteobacteria</taxon>
        <taxon>Neisseriales</taxon>
        <taxon>Neisseriaceae</taxon>
        <taxon>Morococcus</taxon>
    </lineage>
</organism>
<name>A0A0C1GJT0_9NEIS</name>
<dbReference type="EMBL" id="JUFZ01000088">
    <property type="protein sequence ID" value="KIC06720.1"/>
    <property type="molecule type" value="Genomic_DNA"/>
</dbReference>
<sequence length="82" mass="9205">MVSQGIGATRQQNLPLPFPPNDCQQNGGCFTFLPDKTVSFLLHYAGITKCLPEKIHKIGLPHLHIQTPKTMIDRSSEKRILH</sequence>
<comment type="caution">
    <text evidence="1">The sequence shown here is derived from an EMBL/GenBank/DDBJ whole genome shotgun (WGS) entry which is preliminary data.</text>
</comment>
<dbReference type="AlphaFoldDB" id="A0A0C1GJT0"/>
<proteinExistence type="predicted"/>
<gene>
    <name evidence="1" type="ORF">MCC93_18520</name>
</gene>
<accession>A0A0C1GJT0</accession>